<dbReference type="Pfam" id="PF00528">
    <property type="entry name" value="BPD_transp_1"/>
    <property type="match status" value="1"/>
</dbReference>
<dbReference type="GO" id="GO:0005886">
    <property type="term" value="C:plasma membrane"/>
    <property type="evidence" value="ECO:0007669"/>
    <property type="project" value="UniProtKB-SubCell"/>
</dbReference>
<keyword evidence="2 7" id="KW-0813">Transport</keyword>
<evidence type="ECO:0000313" key="9">
    <source>
        <dbReference type="EMBL" id="KRL96947.1"/>
    </source>
</evidence>
<accession>A0A0R1V0R0</accession>
<sequence>MKKSRKILLGFLFGLLALGWFYPFIIVLINALKGKRGVFQNPLWFTRDFTLTNFKTAYQALDFTNSFVNSVIITVGSVVIITVISAAAAYALSRVKGPFSSVVYYLCAGTMLIPFQSIMIPLLSLFGRVNFLNRTSLIIMNTGLSVSLSIILFYGAFQGVSKSLDEAAALDGAYPLKTFVYVIFPAVSPMTGTVVILNAMKIWNDYLLPSLVVNKDGMYTIPLKMYSFFGETNSQWQLALAGLVLSMVPIIILFLLLQKQVMTSVTEGAIK</sequence>
<dbReference type="PANTHER" id="PTHR43744">
    <property type="entry name" value="ABC TRANSPORTER PERMEASE PROTEIN MG189-RELATED-RELATED"/>
    <property type="match status" value="1"/>
</dbReference>
<feature type="transmembrane region" description="Helical" evidence="7">
    <location>
        <begin position="178"/>
        <end position="200"/>
    </location>
</feature>
<dbReference type="InterPro" id="IPR000515">
    <property type="entry name" value="MetI-like"/>
</dbReference>
<dbReference type="CDD" id="cd06261">
    <property type="entry name" value="TM_PBP2"/>
    <property type="match status" value="1"/>
</dbReference>
<keyword evidence="5 7" id="KW-1133">Transmembrane helix</keyword>
<gene>
    <name evidence="9" type="ORF">FD50_GL001889</name>
</gene>
<dbReference type="RefSeq" id="WP_049166078.1">
    <property type="nucleotide sequence ID" value="NZ_AZFQ01000054.1"/>
</dbReference>
<dbReference type="OrthoDB" id="9794684at2"/>
<reference evidence="9 10" key="1">
    <citation type="journal article" date="2015" name="Genome Announc.">
        <title>Expanding the biotechnology potential of lactobacilli through comparative genomics of 213 strains and associated genera.</title>
        <authorList>
            <person name="Sun Z."/>
            <person name="Harris H.M."/>
            <person name="McCann A."/>
            <person name="Guo C."/>
            <person name="Argimon S."/>
            <person name="Zhang W."/>
            <person name="Yang X."/>
            <person name="Jeffery I.B."/>
            <person name="Cooney J.C."/>
            <person name="Kagawa T.F."/>
            <person name="Liu W."/>
            <person name="Song Y."/>
            <person name="Salvetti E."/>
            <person name="Wrobel A."/>
            <person name="Rasinkangas P."/>
            <person name="Parkhill J."/>
            <person name="Rea M.C."/>
            <person name="O'Sullivan O."/>
            <person name="Ritari J."/>
            <person name="Douillard F.P."/>
            <person name="Paul Ross R."/>
            <person name="Yang R."/>
            <person name="Briner A.E."/>
            <person name="Felis G.E."/>
            <person name="de Vos W.M."/>
            <person name="Barrangou R."/>
            <person name="Klaenhammer T.R."/>
            <person name="Caufield P.W."/>
            <person name="Cui Y."/>
            <person name="Zhang H."/>
            <person name="O'Toole P.W."/>
        </authorList>
    </citation>
    <scope>NUCLEOTIDE SEQUENCE [LARGE SCALE GENOMIC DNA]</scope>
    <source>
        <strain evidence="9 10">DSM 16230</strain>
    </source>
</reference>
<name>A0A0R1V0R0_9LACO</name>
<feature type="transmembrane region" description="Helical" evidence="7">
    <location>
        <begin position="7"/>
        <end position="32"/>
    </location>
</feature>
<keyword evidence="3" id="KW-1003">Cell membrane</keyword>
<evidence type="ECO:0000259" key="8">
    <source>
        <dbReference type="PROSITE" id="PS50928"/>
    </source>
</evidence>
<dbReference type="Proteomes" id="UP000051166">
    <property type="component" value="Unassembled WGS sequence"/>
</dbReference>
<evidence type="ECO:0000256" key="7">
    <source>
        <dbReference type="RuleBase" id="RU363032"/>
    </source>
</evidence>
<dbReference type="PANTHER" id="PTHR43744:SF12">
    <property type="entry name" value="ABC TRANSPORTER PERMEASE PROTEIN MG189-RELATED"/>
    <property type="match status" value="1"/>
</dbReference>
<evidence type="ECO:0000256" key="5">
    <source>
        <dbReference type="ARBA" id="ARBA00022989"/>
    </source>
</evidence>
<keyword evidence="4 7" id="KW-0812">Transmembrane</keyword>
<proteinExistence type="inferred from homology"/>
<dbReference type="InterPro" id="IPR035906">
    <property type="entry name" value="MetI-like_sf"/>
</dbReference>
<organism evidence="9 10">
    <name type="scientific">Liquorilactobacillus satsumensis DSM 16230 = JCM 12392</name>
    <dbReference type="NCBI Taxonomy" id="1423801"/>
    <lineage>
        <taxon>Bacteria</taxon>
        <taxon>Bacillati</taxon>
        <taxon>Bacillota</taxon>
        <taxon>Bacilli</taxon>
        <taxon>Lactobacillales</taxon>
        <taxon>Lactobacillaceae</taxon>
        <taxon>Liquorilactobacillus</taxon>
    </lineage>
</organism>
<dbReference type="EMBL" id="AZFQ01000054">
    <property type="protein sequence ID" value="KRL96947.1"/>
    <property type="molecule type" value="Genomic_DNA"/>
</dbReference>
<dbReference type="PATRIC" id="fig|1423801.4.peg.1930"/>
<comment type="subcellular location">
    <subcellularLocation>
        <location evidence="1 7">Cell membrane</location>
        <topology evidence="1 7">Multi-pass membrane protein</topology>
    </subcellularLocation>
</comment>
<protein>
    <submittedName>
        <fullName evidence="9">ABC-type maltose transport system, permease component</fullName>
    </submittedName>
</protein>
<feature type="transmembrane region" description="Helical" evidence="7">
    <location>
        <begin position="138"/>
        <end position="157"/>
    </location>
</feature>
<dbReference type="GO" id="GO:0055085">
    <property type="term" value="P:transmembrane transport"/>
    <property type="evidence" value="ECO:0007669"/>
    <property type="project" value="InterPro"/>
</dbReference>
<feature type="transmembrane region" description="Helical" evidence="7">
    <location>
        <begin position="102"/>
        <end position="126"/>
    </location>
</feature>
<dbReference type="Gene3D" id="1.10.3720.10">
    <property type="entry name" value="MetI-like"/>
    <property type="match status" value="1"/>
</dbReference>
<keyword evidence="6 7" id="KW-0472">Membrane</keyword>
<comment type="similarity">
    <text evidence="7">Belongs to the binding-protein-dependent transport system permease family.</text>
</comment>
<dbReference type="PROSITE" id="PS50928">
    <property type="entry name" value="ABC_TM1"/>
    <property type="match status" value="1"/>
</dbReference>
<comment type="caution">
    <text evidence="9">The sequence shown here is derived from an EMBL/GenBank/DDBJ whole genome shotgun (WGS) entry which is preliminary data.</text>
</comment>
<feature type="transmembrane region" description="Helical" evidence="7">
    <location>
        <begin position="236"/>
        <end position="257"/>
    </location>
</feature>
<dbReference type="AlphaFoldDB" id="A0A0R1V0R0"/>
<dbReference type="STRING" id="1423801.FD50_GL001889"/>
<evidence type="ECO:0000256" key="1">
    <source>
        <dbReference type="ARBA" id="ARBA00004651"/>
    </source>
</evidence>
<evidence type="ECO:0000256" key="6">
    <source>
        <dbReference type="ARBA" id="ARBA00023136"/>
    </source>
</evidence>
<dbReference type="GeneID" id="98309118"/>
<evidence type="ECO:0000256" key="2">
    <source>
        <dbReference type="ARBA" id="ARBA00022448"/>
    </source>
</evidence>
<feature type="domain" description="ABC transmembrane type-1" evidence="8">
    <location>
        <begin position="67"/>
        <end position="257"/>
    </location>
</feature>
<evidence type="ECO:0000256" key="3">
    <source>
        <dbReference type="ARBA" id="ARBA00022475"/>
    </source>
</evidence>
<keyword evidence="10" id="KW-1185">Reference proteome</keyword>
<evidence type="ECO:0000256" key="4">
    <source>
        <dbReference type="ARBA" id="ARBA00022692"/>
    </source>
</evidence>
<dbReference type="SUPFAM" id="SSF161098">
    <property type="entry name" value="MetI-like"/>
    <property type="match status" value="1"/>
</dbReference>
<feature type="transmembrane region" description="Helical" evidence="7">
    <location>
        <begin position="67"/>
        <end position="90"/>
    </location>
</feature>
<evidence type="ECO:0000313" key="10">
    <source>
        <dbReference type="Proteomes" id="UP000051166"/>
    </source>
</evidence>